<reference evidence="3 4" key="1">
    <citation type="submission" date="2020-02" db="EMBL/GenBank/DDBJ databases">
        <title>Draft genome sequence of Haematococcus lacustris strain NIES-144.</title>
        <authorList>
            <person name="Morimoto D."/>
            <person name="Nakagawa S."/>
            <person name="Yoshida T."/>
            <person name="Sawayama S."/>
        </authorList>
    </citation>
    <scope>NUCLEOTIDE SEQUENCE [LARGE SCALE GENOMIC DNA]</scope>
    <source>
        <strain evidence="3 4">NIES-144</strain>
    </source>
</reference>
<feature type="non-terminal residue" evidence="3">
    <location>
        <position position="1"/>
    </location>
</feature>
<evidence type="ECO:0000313" key="3">
    <source>
        <dbReference type="EMBL" id="GFH24970.1"/>
    </source>
</evidence>
<dbReference type="PANTHER" id="PTHR14187">
    <property type="entry name" value="ALPHA KINASE/ELONGATION FACTOR 2 KINASE"/>
    <property type="match status" value="1"/>
</dbReference>
<dbReference type="GO" id="GO:0005524">
    <property type="term" value="F:ATP binding"/>
    <property type="evidence" value="ECO:0007669"/>
    <property type="project" value="UniProtKB-KW"/>
</dbReference>
<dbReference type="AlphaFoldDB" id="A0A699ZUS8"/>
<organism evidence="3 4">
    <name type="scientific">Haematococcus lacustris</name>
    <name type="common">Green alga</name>
    <name type="synonym">Haematococcus pluvialis</name>
    <dbReference type="NCBI Taxonomy" id="44745"/>
    <lineage>
        <taxon>Eukaryota</taxon>
        <taxon>Viridiplantae</taxon>
        <taxon>Chlorophyta</taxon>
        <taxon>core chlorophytes</taxon>
        <taxon>Chlorophyceae</taxon>
        <taxon>CS clade</taxon>
        <taxon>Chlamydomonadales</taxon>
        <taxon>Haematococcaceae</taxon>
        <taxon>Haematococcus</taxon>
    </lineage>
</organism>
<evidence type="ECO:0000256" key="2">
    <source>
        <dbReference type="ARBA" id="ARBA00022840"/>
    </source>
</evidence>
<protein>
    <submittedName>
        <fullName evidence="3">Uncharacterized protein</fullName>
    </submittedName>
</protein>
<sequence length="417" mass="44953">FAFATRTTAGGHTPVKLHEAWPAQPAPYPKTRSAILYDGRSPIAWGYSAICKLCDLQDAGHDISRYHLVKDFKLALQDADQAAALPPGLRPETVMADFLTFLRKYTLEQLSGEVGAAAARLENIQWCLTVPAMWSEGSKALMRTAALRAGLIRTANSDALTIILEPEAAALHALDKQAPPLVAGMSVMVLDVGGGTADATVHNCQALGGQAVLSEATCAEGALCGSVFVDAEFKAYYRATVGAIAFDAWSSQYPASLQQVMDKVPIPPELARLMTQEQRAALQRQQQGQTTEVLLSSTVLRQLFQGPVEAVCRLAVLLVGGFARSPYLQARVRAAVVATGLTRQLVVPPAPHAAVLGGAVVYGFSPARIHARRSRMMYGVRCSTPYVEGAPGKFMHEELKVWYTNSMLQVYCKKNDL</sequence>
<dbReference type="EMBL" id="BLLF01002682">
    <property type="protein sequence ID" value="GFH24970.1"/>
    <property type="molecule type" value="Genomic_DNA"/>
</dbReference>
<evidence type="ECO:0000313" key="4">
    <source>
        <dbReference type="Proteomes" id="UP000485058"/>
    </source>
</evidence>
<dbReference type="GO" id="GO:0140662">
    <property type="term" value="F:ATP-dependent protein folding chaperone"/>
    <property type="evidence" value="ECO:0007669"/>
    <property type="project" value="InterPro"/>
</dbReference>
<dbReference type="Gene3D" id="3.30.420.40">
    <property type="match status" value="1"/>
</dbReference>
<gene>
    <name evidence="3" type="ORF">HaLaN_22855</name>
</gene>
<dbReference type="Pfam" id="PF00012">
    <property type="entry name" value="HSP70"/>
    <property type="match status" value="1"/>
</dbReference>
<keyword evidence="1" id="KW-0547">Nucleotide-binding</keyword>
<accession>A0A699ZUS8</accession>
<proteinExistence type="predicted"/>
<dbReference type="InterPro" id="IPR013126">
    <property type="entry name" value="Hsp_70_fam"/>
</dbReference>
<dbReference type="Proteomes" id="UP000485058">
    <property type="component" value="Unassembled WGS sequence"/>
</dbReference>
<dbReference type="InterPro" id="IPR043129">
    <property type="entry name" value="ATPase_NBD"/>
</dbReference>
<keyword evidence="4" id="KW-1185">Reference proteome</keyword>
<feature type="non-terminal residue" evidence="3">
    <location>
        <position position="417"/>
    </location>
</feature>
<name>A0A699ZUS8_HAELA</name>
<dbReference type="SUPFAM" id="SSF53067">
    <property type="entry name" value="Actin-like ATPase domain"/>
    <property type="match status" value="2"/>
</dbReference>
<comment type="caution">
    <text evidence="3">The sequence shown here is derived from an EMBL/GenBank/DDBJ whole genome shotgun (WGS) entry which is preliminary data.</text>
</comment>
<dbReference type="PANTHER" id="PTHR14187:SF5">
    <property type="entry name" value="HEAT SHOCK 70 KDA PROTEIN 12A"/>
    <property type="match status" value="1"/>
</dbReference>
<keyword evidence="2" id="KW-0067">ATP-binding</keyword>
<evidence type="ECO:0000256" key="1">
    <source>
        <dbReference type="ARBA" id="ARBA00022741"/>
    </source>
</evidence>